<dbReference type="InterPro" id="IPR025403">
    <property type="entry name" value="TgpA-like_C"/>
</dbReference>
<dbReference type="Pfam" id="PF01841">
    <property type="entry name" value="Transglut_core"/>
    <property type="match status" value="1"/>
</dbReference>
<evidence type="ECO:0000259" key="2">
    <source>
        <dbReference type="SMART" id="SM00460"/>
    </source>
</evidence>
<dbReference type="InterPro" id="IPR021878">
    <property type="entry name" value="TgpA_N"/>
</dbReference>
<feature type="transmembrane region" description="Helical" evidence="1">
    <location>
        <begin position="574"/>
        <end position="598"/>
    </location>
</feature>
<feature type="transmembrane region" description="Helical" evidence="1">
    <location>
        <begin position="127"/>
        <end position="146"/>
    </location>
</feature>
<proteinExistence type="predicted"/>
<accession>A0ABU6J5V7</accession>
<dbReference type="InterPro" id="IPR038765">
    <property type="entry name" value="Papain-like_cys_pep_sf"/>
</dbReference>
<dbReference type="Proteomes" id="UP001352263">
    <property type="component" value="Unassembled WGS sequence"/>
</dbReference>
<dbReference type="InterPro" id="IPR002931">
    <property type="entry name" value="Transglutaminase-like"/>
</dbReference>
<dbReference type="Pfam" id="PF13559">
    <property type="entry name" value="DUF4129"/>
    <property type="match status" value="1"/>
</dbReference>
<evidence type="ECO:0000313" key="3">
    <source>
        <dbReference type="EMBL" id="MEC4718677.1"/>
    </source>
</evidence>
<feature type="transmembrane region" description="Helical" evidence="1">
    <location>
        <begin position="79"/>
        <end position="96"/>
    </location>
</feature>
<sequence length="687" mass="76823">MKTLADKFRTITALTAAGRGGRSSRPMSREKADTLLLIGTCVLVLLPHASHLPAWIMPCCLLLLFWRGWLTFRGSRMPPRWLLLPIAIAAMGGVYWSHKTFFGRDAGVAMLSLLLALKLLEMHAKRDLFIVLFLSFFLILSSFFYSQSIGTALMTIAAVVAILTTQVSFQYTGAVPPLRKRLRLGATILVLAAPLTLVLFLLFPRIQGPLWGMPGDAQGSGRTGLSDSMAPGNISKLALSDDVAFRVKFEGAAPNNPQLYWRGVVLSQFDGRTWTPMRAARPGRIHAVLEGEPLRYQVTLEPHGRRWLFALEMPQALPQLAGNTAALTQEVQMLASEPVSDRMRYDMVSHPSYRLQPDAKAGYLQQWIDLPPGFNPRTLAYASRLSQGATSAEQLIDTVLKRFREEAFRYTLEPPVLGKHVIDEFLFDTKAGFCEHYSGAFVVLMRALGIPARVVTGYQGGEINPVDGYMTVRQSDAHAWAEVWLAQRGWVRIDPTAAVAPERVQQNLRNFMPQPVLGGLFTLDASQNPLLKSWLSLRQRFDAINNGWNQWVLNYTPDKQKRFFESLGFPNVNWLTMTAVMMICGITVTAMVVLPLLLHQRKRDPFDALYDALCRRMAQRGLQRLPHEGPRAYSTRLVAPESALPPQTKSALARFLEVYETVRYGAPAPDKRAHVLSLLKSLLAECR</sequence>
<keyword evidence="1" id="KW-0812">Transmembrane</keyword>
<keyword evidence="4" id="KW-1185">Reference proteome</keyword>
<feature type="transmembrane region" description="Helical" evidence="1">
    <location>
        <begin position="152"/>
        <end position="172"/>
    </location>
</feature>
<feature type="transmembrane region" description="Helical" evidence="1">
    <location>
        <begin position="184"/>
        <end position="203"/>
    </location>
</feature>
<dbReference type="PANTHER" id="PTHR42736:SF1">
    <property type="entry name" value="PROTEIN-GLUTAMINE GAMMA-GLUTAMYLTRANSFERASE"/>
    <property type="match status" value="1"/>
</dbReference>
<keyword evidence="1" id="KW-1133">Transmembrane helix</keyword>
<dbReference type="Pfam" id="PF11992">
    <property type="entry name" value="TgpA_N"/>
    <property type="match status" value="1"/>
</dbReference>
<feature type="transmembrane region" description="Helical" evidence="1">
    <location>
        <begin position="32"/>
        <end position="49"/>
    </location>
</feature>
<organism evidence="3 4">
    <name type="scientific">Noviherbaspirillum album</name>
    <dbReference type="NCBI Taxonomy" id="3080276"/>
    <lineage>
        <taxon>Bacteria</taxon>
        <taxon>Pseudomonadati</taxon>
        <taxon>Pseudomonadota</taxon>
        <taxon>Betaproteobacteria</taxon>
        <taxon>Burkholderiales</taxon>
        <taxon>Oxalobacteraceae</taxon>
        <taxon>Noviherbaspirillum</taxon>
    </lineage>
</organism>
<dbReference type="Gene3D" id="3.10.620.30">
    <property type="match status" value="1"/>
</dbReference>
<evidence type="ECO:0000256" key="1">
    <source>
        <dbReference type="SAM" id="Phobius"/>
    </source>
</evidence>
<dbReference type="SMART" id="SM00460">
    <property type="entry name" value="TGc"/>
    <property type="match status" value="1"/>
</dbReference>
<dbReference type="PANTHER" id="PTHR42736">
    <property type="entry name" value="PROTEIN-GLUTAMINE GAMMA-GLUTAMYLTRANSFERASE"/>
    <property type="match status" value="1"/>
</dbReference>
<keyword evidence="1" id="KW-0472">Membrane</keyword>
<comment type="caution">
    <text evidence="3">The sequence shown here is derived from an EMBL/GenBank/DDBJ whole genome shotgun (WGS) entry which is preliminary data.</text>
</comment>
<dbReference type="EMBL" id="JAWIIV010000003">
    <property type="protein sequence ID" value="MEC4718677.1"/>
    <property type="molecule type" value="Genomic_DNA"/>
</dbReference>
<dbReference type="RefSeq" id="WP_326505401.1">
    <property type="nucleotide sequence ID" value="NZ_JAWIIV010000003.1"/>
</dbReference>
<feature type="domain" description="Transglutaminase-like" evidence="2">
    <location>
        <begin position="426"/>
        <end position="497"/>
    </location>
</feature>
<protein>
    <submittedName>
        <fullName evidence="3">DUF3488 and transglutaminase-like domain-containing protein</fullName>
    </submittedName>
</protein>
<dbReference type="SUPFAM" id="SSF54001">
    <property type="entry name" value="Cysteine proteinases"/>
    <property type="match status" value="1"/>
</dbReference>
<dbReference type="InterPro" id="IPR052901">
    <property type="entry name" value="Bact_TGase-like"/>
</dbReference>
<evidence type="ECO:0000313" key="4">
    <source>
        <dbReference type="Proteomes" id="UP001352263"/>
    </source>
</evidence>
<reference evidence="3 4" key="1">
    <citation type="submission" date="2023-10" db="EMBL/GenBank/DDBJ databases">
        <title>Noviherbaspirillum sp. CPCC 100848 genome assembly.</title>
        <authorList>
            <person name="Li X.Y."/>
            <person name="Fang X.M."/>
        </authorList>
    </citation>
    <scope>NUCLEOTIDE SEQUENCE [LARGE SCALE GENOMIC DNA]</scope>
    <source>
        <strain evidence="3 4">CPCC 100848</strain>
    </source>
</reference>
<gene>
    <name evidence="3" type="ORF">RY831_05930</name>
</gene>
<name>A0ABU6J5V7_9BURK</name>